<organism evidence="2 3">
    <name type="scientific">Podospora didyma</name>
    <dbReference type="NCBI Taxonomy" id="330526"/>
    <lineage>
        <taxon>Eukaryota</taxon>
        <taxon>Fungi</taxon>
        <taxon>Dikarya</taxon>
        <taxon>Ascomycota</taxon>
        <taxon>Pezizomycotina</taxon>
        <taxon>Sordariomycetes</taxon>
        <taxon>Sordariomycetidae</taxon>
        <taxon>Sordariales</taxon>
        <taxon>Podosporaceae</taxon>
        <taxon>Podospora</taxon>
    </lineage>
</organism>
<gene>
    <name evidence="2" type="ORF">B0H63DRAFT_474677</name>
</gene>
<dbReference type="AlphaFoldDB" id="A0AAE0NGC6"/>
<evidence type="ECO:0000313" key="3">
    <source>
        <dbReference type="Proteomes" id="UP001285441"/>
    </source>
</evidence>
<proteinExistence type="predicted"/>
<dbReference type="Proteomes" id="UP001285441">
    <property type="component" value="Unassembled WGS sequence"/>
</dbReference>
<protein>
    <recommendedName>
        <fullName evidence="4">SnoaL-like domain-containing protein</fullName>
    </recommendedName>
</protein>
<evidence type="ECO:0000256" key="1">
    <source>
        <dbReference type="SAM" id="MobiDB-lite"/>
    </source>
</evidence>
<dbReference type="SUPFAM" id="SSF54427">
    <property type="entry name" value="NTF2-like"/>
    <property type="match status" value="1"/>
</dbReference>
<dbReference type="Gene3D" id="3.10.450.50">
    <property type="match status" value="1"/>
</dbReference>
<keyword evidence="3" id="KW-1185">Reference proteome</keyword>
<name>A0AAE0NGC6_9PEZI</name>
<sequence length="215" mass="23723">MATITMSETSKKDLSSIRMDTIQTLLDGYSSLSVSQLLEPLSDNFRHHVLPSSLGMPERDKKDFAFCAAGIFAVFDEFAMVPEAVYEDTSAGVVVIHARMEGTLKSNRRSSMVRGQRAQSFGTKGKEKKADGEEWRNECVMVVRLSRDGRRVEEIQEFVDSARAVEMRKLHAPKDFVSGGPADGGISAVKVVGNVMLFSCLAAGTFYGVRRFLNN</sequence>
<evidence type="ECO:0000313" key="2">
    <source>
        <dbReference type="EMBL" id="KAK3380969.1"/>
    </source>
</evidence>
<reference evidence="2" key="1">
    <citation type="journal article" date="2023" name="Mol. Phylogenet. Evol.">
        <title>Genome-scale phylogeny and comparative genomics of the fungal order Sordariales.</title>
        <authorList>
            <person name="Hensen N."/>
            <person name="Bonometti L."/>
            <person name="Westerberg I."/>
            <person name="Brannstrom I.O."/>
            <person name="Guillou S."/>
            <person name="Cros-Aarteil S."/>
            <person name="Calhoun S."/>
            <person name="Haridas S."/>
            <person name="Kuo A."/>
            <person name="Mondo S."/>
            <person name="Pangilinan J."/>
            <person name="Riley R."/>
            <person name="LaButti K."/>
            <person name="Andreopoulos B."/>
            <person name="Lipzen A."/>
            <person name="Chen C."/>
            <person name="Yan M."/>
            <person name="Daum C."/>
            <person name="Ng V."/>
            <person name="Clum A."/>
            <person name="Steindorff A."/>
            <person name="Ohm R.A."/>
            <person name="Martin F."/>
            <person name="Silar P."/>
            <person name="Natvig D.O."/>
            <person name="Lalanne C."/>
            <person name="Gautier V."/>
            <person name="Ament-Velasquez S.L."/>
            <person name="Kruys A."/>
            <person name="Hutchinson M.I."/>
            <person name="Powell A.J."/>
            <person name="Barry K."/>
            <person name="Miller A.N."/>
            <person name="Grigoriev I.V."/>
            <person name="Debuchy R."/>
            <person name="Gladieux P."/>
            <person name="Hiltunen Thoren M."/>
            <person name="Johannesson H."/>
        </authorList>
    </citation>
    <scope>NUCLEOTIDE SEQUENCE</scope>
    <source>
        <strain evidence="2">CBS 232.78</strain>
    </source>
</reference>
<reference evidence="2" key="2">
    <citation type="submission" date="2023-06" db="EMBL/GenBank/DDBJ databases">
        <authorList>
            <consortium name="Lawrence Berkeley National Laboratory"/>
            <person name="Haridas S."/>
            <person name="Hensen N."/>
            <person name="Bonometti L."/>
            <person name="Westerberg I."/>
            <person name="Brannstrom I.O."/>
            <person name="Guillou S."/>
            <person name="Cros-Aarteil S."/>
            <person name="Calhoun S."/>
            <person name="Kuo A."/>
            <person name="Mondo S."/>
            <person name="Pangilinan J."/>
            <person name="Riley R."/>
            <person name="LaButti K."/>
            <person name="Andreopoulos B."/>
            <person name="Lipzen A."/>
            <person name="Chen C."/>
            <person name="Yanf M."/>
            <person name="Daum C."/>
            <person name="Ng V."/>
            <person name="Clum A."/>
            <person name="Steindorff A."/>
            <person name="Ohm R."/>
            <person name="Martin F."/>
            <person name="Silar P."/>
            <person name="Natvig D."/>
            <person name="Lalanne C."/>
            <person name="Gautier V."/>
            <person name="Ament-velasquez S.L."/>
            <person name="Kruys A."/>
            <person name="Hutchinson M.I."/>
            <person name="Powell A.J."/>
            <person name="Barry K."/>
            <person name="Miller A.N."/>
            <person name="Grigoriev I.V."/>
            <person name="Debuchy R."/>
            <person name="Gladieux P."/>
            <person name="Thoren M.H."/>
            <person name="Johannesson H."/>
        </authorList>
    </citation>
    <scope>NUCLEOTIDE SEQUENCE</scope>
    <source>
        <strain evidence="2">CBS 232.78</strain>
    </source>
</reference>
<comment type="caution">
    <text evidence="2">The sequence shown here is derived from an EMBL/GenBank/DDBJ whole genome shotgun (WGS) entry which is preliminary data.</text>
</comment>
<accession>A0AAE0NGC6</accession>
<dbReference type="EMBL" id="JAULSW010000005">
    <property type="protein sequence ID" value="KAK3380969.1"/>
    <property type="molecule type" value="Genomic_DNA"/>
</dbReference>
<dbReference type="InterPro" id="IPR032710">
    <property type="entry name" value="NTF2-like_dom_sf"/>
</dbReference>
<feature type="region of interest" description="Disordered" evidence="1">
    <location>
        <begin position="108"/>
        <end position="128"/>
    </location>
</feature>
<evidence type="ECO:0008006" key="4">
    <source>
        <dbReference type="Google" id="ProtNLM"/>
    </source>
</evidence>